<gene>
    <name evidence="1" type="ORF">METZ01_LOCUS402030</name>
</gene>
<dbReference type="Pfam" id="PF08734">
    <property type="entry name" value="GYD"/>
    <property type="match status" value="1"/>
</dbReference>
<reference evidence="1" key="1">
    <citation type="submission" date="2018-05" db="EMBL/GenBank/DDBJ databases">
        <authorList>
            <person name="Lanie J.A."/>
            <person name="Ng W.-L."/>
            <person name="Kazmierczak K.M."/>
            <person name="Andrzejewski T.M."/>
            <person name="Davidsen T.M."/>
            <person name="Wayne K.J."/>
            <person name="Tettelin H."/>
            <person name="Glass J.I."/>
            <person name="Rusch D."/>
            <person name="Podicherti R."/>
            <person name="Tsui H.-C.T."/>
            <person name="Winkler M.E."/>
        </authorList>
    </citation>
    <scope>NUCLEOTIDE SEQUENCE</scope>
</reference>
<dbReference type="EMBL" id="UINC01154092">
    <property type="protein sequence ID" value="SVD49176.1"/>
    <property type="molecule type" value="Genomic_DNA"/>
</dbReference>
<organism evidence="1">
    <name type="scientific">marine metagenome</name>
    <dbReference type="NCBI Taxonomy" id="408172"/>
    <lineage>
        <taxon>unclassified sequences</taxon>
        <taxon>metagenomes</taxon>
        <taxon>ecological metagenomes</taxon>
    </lineage>
</organism>
<protein>
    <recommendedName>
        <fullName evidence="2">GYD domain superfamily</fullName>
    </recommendedName>
</protein>
<sequence>MSLYFLLGTLSTGGRNMLYDDPDLLVNCTRNVNIEGAKILSTYAVLGRYDYVLMVDADDNEAVAKISLEMGVGTGLHIETLPAIAIGFLADTMSDDPLDRPTYTQENPDR</sequence>
<dbReference type="AlphaFoldDB" id="A0A382VRG2"/>
<dbReference type="InterPro" id="IPR014845">
    <property type="entry name" value="GYD/TTHA1554"/>
</dbReference>
<evidence type="ECO:0000313" key="1">
    <source>
        <dbReference type="EMBL" id="SVD49176.1"/>
    </source>
</evidence>
<accession>A0A382VRG2</accession>
<evidence type="ECO:0008006" key="2">
    <source>
        <dbReference type="Google" id="ProtNLM"/>
    </source>
</evidence>
<proteinExistence type="predicted"/>
<name>A0A382VRG2_9ZZZZ</name>